<protein>
    <submittedName>
        <fullName evidence="1">Uncharacterized protein</fullName>
    </submittedName>
</protein>
<name>A0A835YAE0_9CHLO</name>
<gene>
    <name evidence="1" type="ORF">HYH03_003223</name>
</gene>
<proteinExistence type="predicted"/>
<sequence>MASMLRTAPLASTSGRSAAPAVRYAPAAAKRVAVRASTTSFADYAVISTPAGKQLVEEGMWFPLCSVAAAQASSDGQRLRFPAVAVKRADGEFVKGPRAANWVVEAELIDEEAWALQTASGKNSALPLGKVLVTKIVHTEETRRKLEEALGQQLPQEEVTLV</sequence>
<comment type="caution">
    <text evidence="1">The sequence shown here is derived from an EMBL/GenBank/DDBJ whole genome shotgun (WGS) entry which is preliminary data.</text>
</comment>
<evidence type="ECO:0000313" key="2">
    <source>
        <dbReference type="Proteomes" id="UP000612055"/>
    </source>
</evidence>
<dbReference type="EMBL" id="JAEHOE010000008">
    <property type="protein sequence ID" value="KAG2499038.1"/>
    <property type="molecule type" value="Genomic_DNA"/>
</dbReference>
<dbReference type="OrthoDB" id="537259at2759"/>
<organism evidence="1 2">
    <name type="scientific">Edaphochlamys debaryana</name>
    <dbReference type="NCBI Taxonomy" id="47281"/>
    <lineage>
        <taxon>Eukaryota</taxon>
        <taxon>Viridiplantae</taxon>
        <taxon>Chlorophyta</taxon>
        <taxon>core chlorophytes</taxon>
        <taxon>Chlorophyceae</taxon>
        <taxon>CS clade</taxon>
        <taxon>Chlamydomonadales</taxon>
        <taxon>Chlamydomonadales incertae sedis</taxon>
        <taxon>Edaphochlamys</taxon>
    </lineage>
</organism>
<reference evidence="1" key="1">
    <citation type="journal article" date="2020" name="bioRxiv">
        <title>Comparative genomics of Chlamydomonas.</title>
        <authorList>
            <person name="Craig R.J."/>
            <person name="Hasan A.R."/>
            <person name="Ness R.W."/>
            <person name="Keightley P.D."/>
        </authorList>
    </citation>
    <scope>NUCLEOTIDE SEQUENCE</scope>
    <source>
        <strain evidence="1">CCAP 11/70</strain>
    </source>
</reference>
<evidence type="ECO:0000313" key="1">
    <source>
        <dbReference type="EMBL" id="KAG2499038.1"/>
    </source>
</evidence>
<accession>A0A835YAE0</accession>
<dbReference type="Proteomes" id="UP000612055">
    <property type="component" value="Unassembled WGS sequence"/>
</dbReference>
<dbReference type="AlphaFoldDB" id="A0A835YAE0"/>
<keyword evidence="2" id="KW-1185">Reference proteome</keyword>